<dbReference type="Proteomes" id="UP000260351">
    <property type="component" value="Unassembled WGS sequence"/>
</dbReference>
<organism evidence="3 4">
    <name type="scientific">Wenzhouxiangella sediminis</name>
    <dbReference type="NCBI Taxonomy" id="1792836"/>
    <lineage>
        <taxon>Bacteria</taxon>
        <taxon>Pseudomonadati</taxon>
        <taxon>Pseudomonadota</taxon>
        <taxon>Gammaproteobacteria</taxon>
        <taxon>Chromatiales</taxon>
        <taxon>Wenzhouxiangellaceae</taxon>
        <taxon>Wenzhouxiangella</taxon>
    </lineage>
</organism>
<dbReference type="InterPro" id="IPR000873">
    <property type="entry name" value="AMP-dep_synth/lig_dom"/>
</dbReference>
<dbReference type="Pfam" id="PF14535">
    <property type="entry name" value="AMP-binding_C_2"/>
    <property type="match status" value="1"/>
</dbReference>
<comment type="caution">
    <text evidence="3">The sequence shown here is derived from an EMBL/GenBank/DDBJ whole genome shotgun (WGS) entry which is preliminary data.</text>
</comment>
<dbReference type="PANTHER" id="PTHR43845:SF1">
    <property type="entry name" value="BLR5969 PROTEIN"/>
    <property type="match status" value="1"/>
</dbReference>
<dbReference type="InterPro" id="IPR042099">
    <property type="entry name" value="ANL_N_sf"/>
</dbReference>
<dbReference type="Pfam" id="PF00501">
    <property type="entry name" value="AMP-binding"/>
    <property type="match status" value="1"/>
</dbReference>
<sequence length="450" mass="49215">MMRFRAARPEMGQLVPRVLDAAERLDRDALRALQGERLAQTVQRAHRSPLYRKDLSEWLGFAPSEDVAAYRPLGLDDLDRLPITTKADLRAASNIEDVLAVPLENVRRWHTSSGTTGRRTPMGYSEADMVNWGRLIQRNLAATGIMAGSRVHNAYGYGLFTGGLGFETGLGPMGATVLPASSVPDVEQHLELMHQHRAQALLSTPGLALALAEAVERNPALRPPELQAGIFGGDGWSPALRRHIEVVLGIRAHDTYGLSEVLGPGVAHACDQGEGLHLYEDAFLPEVLDPVDGVPLTPGTDGELVLTTLLNEASPRLRYRTGDRVRIERERCPCGRTAARLINVVRADDVRLYAGRALAPNDIEAALLRMDAVAPTFRVVAPGRELDVLRLEVEPKASPPQDFERSVRRGMESVLDVPVEIRVLASGSLERSRGKRLRLVDEPWRAGGSA</sequence>
<reference evidence="3 4" key="1">
    <citation type="submission" date="2018-08" db="EMBL/GenBank/DDBJ databases">
        <title>Wenzhouxiangella salilacus sp. nov., a novel bacterium isolated from a saline lake in Xinjiang Province, China.</title>
        <authorList>
            <person name="Han S."/>
        </authorList>
    </citation>
    <scope>NUCLEOTIDE SEQUENCE [LARGE SCALE GENOMIC DNA]</scope>
    <source>
        <strain evidence="3 4">XDB06</strain>
    </source>
</reference>
<dbReference type="AlphaFoldDB" id="A0A3E1K4Y6"/>
<name>A0A3E1K4Y6_9GAMM</name>
<dbReference type="Gene3D" id="3.30.300.30">
    <property type="match status" value="1"/>
</dbReference>
<dbReference type="RefSeq" id="WP_116651948.1">
    <property type="nucleotide sequence ID" value="NZ_QUZK01000052.1"/>
</dbReference>
<dbReference type="PANTHER" id="PTHR43845">
    <property type="entry name" value="BLR5969 PROTEIN"/>
    <property type="match status" value="1"/>
</dbReference>
<proteinExistence type="predicted"/>
<dbReference type="SUPFAM" id="SSF56801">
    <property type="entry name" value="Acetyl-CoA synthetase-like"/>
    <property type="match status" value="1"/>
</dbReference>
<feature type="domain" description="AMP-dependent synthetase/ligase" evidence="1">
    <location>
        <begin position="112"/>
        <end position="306"/>
    </location>
</feature>
<dbReference type="InterPro" id="IPR028154">
    <property type="entry name" value="AMP-dep_Lig_C"/>
</dbReference>
<keyword evidence="3" id="KW-0436">Ligase</keyword>
<dbReference type="OrthoDB" id="580775at2"/>
<feature type="domain" description="AMP-dependent ligase C-terminal" evidence="2">
    <location>
        <begin position="360"/>
        <end position="442"/>
    </location>
</feature>
<dbReference type="GO" id="GO:0016874">
    <property type="term" value="F:ligase activity"/>
    <property type="evidence" value="ECO:0007669"/>
    <property type="project" value="UniProtKB-KW"/>
</dbReference>
<protein>
    <submittedName>
        <fullName evidence="3">Phenylacetate--CoA ligase family protein</fullName>
    </submittedName>
</protein>
<gene>
    <name evidence="3" type="ORF">DZC52_14930</name>
</gene>
<keyword evidence="4" id="KW-1185">Reference proteome</keyword>
<evidence type="ECO:0000313" key="4">
    <source>
        <dbReference type="Proteomes" id="UP000260351"/>
    </source>
</evidence>
<dbReference type="InterPro" id="IPR045851">
    <property type="entry name" value="AMP-bd_C_sf"/>
</dbReference>
<dbReference type="EMBL" id="QUZK01000052">
    <property type="protein sequence ID" value="RFF29142.1"/>
    <property type="molecule type" value="Genomic_DNA"/>
</dbReference>
<evidence type="ECO:0000259" key="2">
    <source>
        <dbReference type="Pfam" id="PF14535"/>
    </source>
</evidence>
<dbReference type="Gene3D" id="3.40.50.12780">
    <property type="entry name" value="N-terminal domain of ligase-like"/>
    <property type="match status" value="1"/>
</dbReference>
<accession>A0A3E1K4Y6</accession>
<evidence type="ECO:0000313" key="3">
    <source>
        <dbReference type="EMBL" id="RFF29142.1"/>
    </source>
</evidence>
<evidence type="ECO:0000259" key="1">
    <source>
        <dbReference type="Pfam" id="PF00501"/>
    </source>
</evidence>